<feature type="domain" description="HTH cro/C1-type" evidence="4">
    <location>
        <begin position="16"/>
        <end position="71"/>
    </location>
</feature>
<evidence type="ECO:0000256" key="2">
    <source>
        <dbReference type="ARBA" id="ARBA00023125"/>
    </source>
</evidence>
<dbReference type="SMART" id="SM00530">
    <property type="entry name" value="HTH_XRE"/>
    <property type="match status" value="1"/>
</dbReference>
<evidence type="ECO:0000259" key="4">
    <source>
        <dbReference type="PROSITE" id="PS50943"/>
    </source>
</evidence>
<evidence type="ECO:0000256" key="1">
    <source>
        <dbReference type="ARBA" id="ARBA00023015"/>
    </source>
</evidence>
<comment type="caution">
    <text evidence="5">The sequence shown here is derived from an EMBL/GenBank/DDBJ whole genome shotgun (WGS) entry which is preliminary data.</text>
</comment>
<dbReference type="SUPFAM" id="SSF47413">
    <property type="entry name" value="lambda repressor-like DNA-binding domains"/>
    <property type="match status" value="1"/>
</dbReference>
<dbReference type="GO" id="GO:0005829">
    <property type="term" value="C:cytosol"/>
    <property type="evidence" value="ECO:0007669"/>
    <property type="project" value="TreeGrafter"/>
</dbReference>
<evidence type="ECO:0000256" key="3">
    <source>
        <dbReference type="ARBA" id="ARBA00023163"/>
    </source>
</evidence>
<reference evidence="5 6" key="1">
    <citation type="submission" date="2018-09" db="EMBL/GenBank/DDBJ databases">
        <title>Cohnella cavernae sp. nov., isolated from a karst cave.</title>
        <authorList>
            <person name="Zhu H."/>
        </authorList>
    </citation>
    <scope>NUCLEOTIDE SEQUENCE [LARGE SCALE GENOMIC DNA]</scope>
    <source>
        <strain evidence="5 6">K2E09-144</strain>
    </source>
</reference>
<dbReference type="OrthoDB" id="9814553at2"/>
<dbReference type="InterPro" id="IPR050807">
    <property type="entry name" value="TransReg_Diox_bact_type"/>
</dbReference>
<keyword evidence="3" id="KW-0804">Transcription</keyword>
<dbReference type="Gene3D" id="1.10.260.40">
    <property type="entry name" value="lambda repressor-like DNA-binding domains"/>
    <property type="match status" value="1"/>
</dbReference>
<name>A0A398CG93_9BACL</name>
<dbReference type="GO" id="GO:0003700">
    <property type="term" value="F:DNA-binding transcription factor activity"/>
    <property type="evidence" value="ECO:0007669"/>
    <property type="project" value="TreeGrafter"/>
</dbReference>
<dbReference type="CDD" id="cd00093">
    <property type="entry name" value="HTH_XRE"/>
    <property type="match status" value="1"/>
</dbReference>
<dbReference type="AlphaFoldDB" id="A0A398CG93"/>
<accession>A0A398CG93</accession>
<keyword evidence="2" id="KW-0238">DNA-binding</keyword>
<dbReference type="Proteomes" id="UP000266340">
    <property type="component" value="Unassembled WGS sequence"/>
</dbReference>
<dbReference type="Pfam" id="PF01381">
    <property type="entry name" value="HTH_3"/>
    <property type="match status" value="1"/>
</dbReference>
<dbReference type="PROSITE" id="PS50943">
    <property type="entry name" value="HTH_CROC1"/>
    <property type="match status" value="1"/>
</dbReference>
<dbReference type="PANTHER" id="PTHR46797">
    <property type="entry name" value="HTH-TYPE TRANSCRIPTIONAL REGULATOR"/>
    <property type="match status" value="1"/>
</dbReference>
<evidence type="ECO:0000313" key="5">
    <source>
        <dbReference type="EMBL" id="RIE01520.1"/>
    </source>
</evidence>
<dbReference type="InterPro" id="IPR010982">
    <property type="entry name" value="Lambda_DNA-bd_dom_sf"/>
</dbReference>
<organism evidence="5 6">
    <name type="scientific">Cohnella faecalis</name>
    <dbReference type="NCBI Taxonomy" id="2315694"/>
    <lineage>
        <taxon>Bacteria</taxon>
        <taxon>Bacillati</taxon>
        <taxon>Bacillota</taxon>
        <taxon>Bacilli</taxon>
        <taxon>Bacillales</taxon>
        <taxon>Paenibacillaceae</taxon>
        <taxon>Cohnella</taxon>
    </lineage>
</organism>
<keyword evidence="6" id="KW-1185">Reference proteome</keyword>
<gene>
    <name evidence="5" type="ORF">D3H35_24520</name>
</gene>
<proteinExistence type="predicted"/>
<dbReference type="GO" id="GO:0003677">
    <property type="term" value="F:DNA binding"/>
    <property type="evidence" value="ECO:0007669"/>
    <property type="project" value="UniProtKB-KW"/>
</dbReference>
<dbReference type="InterPro" id="IPR001387">
    <property type="entry name" value="Cro/C1-type_HTH"/>
</dbReference>
<sequence length="126" mass="14283">MDGQDIDLKVLVGKRVRQLRKIQGWSQSELAFRADMQESYLAGMERADRNVTLDSLARVLTALGVEPIEVFRFGELEIGKGLEGKQAAIRLHAAFLDERSLEEVELIRRLAKDVMATIDSQKKKQE</sequence>
<protein>
    <submittedName>
        <fullName evidence="5">XRE family transcriptional regulator</fullName>
    </submittedName>
</protein>
<dbReference type="EMBL" id="QXJM01000040">
    <property type="protein sequence ID" value="RIE01520.1"/>
    <property type="molecule type" value="Genomic_DNA"/>
</dbReference>
<dbReference type="RefSeq" id="WP_119151773.1">
    <property type="nucleotide sequence ID" value="NZ_JBHSOV010000040.1"/>
</dbReference>
<evidence type="ECO:0000313" key="6">
    <source>
        <dbReference type="Proteomes" id="UP000266340"/>
    </source>
</evidence>
<dbReference type="PANTHER" id="PTHR46797:SF23">
    <property type="entry name" value="HTH-TYPE TRANSCRIPTIONAL REGULATOR SUTR"/>
    <property type="match status" value="1"/>
</dbReference>
<keyword evidence="1" id="KW-0805">Transcription regulation</keyword>